<dbReference type="Proteomes" id="UP000729913">
    <property type="component" value="Unassembled WGS sequence"/>
</dbReference>
<protein>
    <submittedName>
        <fullName evidence="2">Uncharacterized protein</fullName>
    </submittedName>
</protein>
<accession>A0A8J5QJ61</accession>
<proteinExistence type="predicted"/>
<feature type="signal peptide" evidence="1">
    <location>
        <begin position="1"/>
        <end position="19"/>
    </location>
</feature>
<keyword evidence="1" id="KW-0732">Signal</keyword>
<dbReference type="AlphaFoldDB" id="A0A8J5QJ61"/>
<name>A0A8J5QJ61_9HYME</name>
<dbReference type="OrthoDB" id="10395294at2759"/>
<feature type="chain" id="PRO_5035155203" evidence="1">
    <location>
        <begin position="20"/>
        <end position="156"/>
    </location>
</feature>
<reference evidence="2" key="2">
    <citation type="submission" date="2021-04" db="EMBL/GenBank/DDBJ databases">
        <title>Genome-wide patterns of bracovirus chromosomal integration into multiple host tissues during parasitism.</title>
        <authorList>
            <person name="Chebbi M.A.C."/>
        </authorList>
    </citation>
    <scope>NUCLEOTIDE SEQUENCE</scope>
    <source>
        <tissue evidence="2">Whole body</tissue>
    </source>
</reference>
<dbReference type="EMBL" id="JAAOIC020000072">
    <property type="protein sequence ID" value="KAG8034048.1"/>
    <property type="molecule type" value="Genomic_DNA"/>
</dbReference>
<sequence length="156" mass="17780">MNTLLFGFVIVGLASQVLTAPQTVNYEYVQQDPEYVQEVAYNFNAMRNAIESFVTTFDNAREDKIPDALVEAIRIIRSFMDSMFTERTINEAKLASINMKAYLNVNEFLTFMYGFFKDIIDSVESHKHIVPSAVEITDIINNFVNKMSKGTVKKIA</sequence>
<evidence type="ECO:0000313" key="3">
    <source>
        <dbReference type="Proteomes" id="UP000729913"/>
    </source>
</evidence>
<reference evidence="2" key="1">
    <citation type="submission" date="2020-03" db="EMBL/GenBank/DDBJ databases">
        <authorList>
            <person name="Chebbi M.A."/>
            <person name="Drezen J.M."/>
        </authorList>
    </citation>
    <scope>NUCLEOTIDE SEQUENCE</scope>
    <source>
        <tissue evidence="2">Whole body</tissue>
    </source>
</reference>
<comment type="caution">
    <text evidence="2">The sequence shown here is derived from an EMBL/GenBank/DDBJ whole genome shotgun (WGS) entry which is preliminary data.</text>
</comment>
<evidence type="ECO:0000256" key="1">
    <source>
        <dbReference type="SAM" id="SignalP"/>
    </source>
</evidence>
<organism evidence="2 3">
    <name type="scientific">Cotesia typhae</name>
    <dbReference type="NCBI Taxonomy" id="2053667"/>
    <lineage>
        <taxon>Eukaryota</taxon>
        <taxon>Metazoa</taxon>
        <taxon>Ecdysozoa</taxon>
        <taxon>Arthropoda</taxon>
        <taxon>Hexapoda</taxon>
        <taxon>Insecta</taxon>
        <taxon>Pterygota</taxon>
        <taxon>Neoptera</taxon>
        <taxon>Endopterygota</taxon>
        <taxon>Hymenoptera</taxon>
        <taxon>Apocrita</taxon>
        <taxon>Ichneumonoidea</taxon>
        <taxon>Braconidae</taxon>
        <taxon>Microgastrinae</taxon>
        <taxon>Cotesia</taxon>
    </lineage>
</organism>
<evidence type="ECO:0000313" key="2">
    <source>
        <dbReference type="EMBL" id="KAG8034048.1"/>
    </source>
</evidence>
<gene>
    <name evidence="2" type="ORF">G9C98_008529</name>
</gene>
<keyword evidence="3" id="KW-1185">Reference proteome</keyword>